<protein>
    <submittedName>
        <fullName evidence="1">Uncharacterized protein</fullName>
    </submittedName>
</protein>
<sequence length="186" mass="20928">MNAAANEERDLALQRNEIINGIPHNIAVKDDGSWMKKSYRTGRVETFNSVIAKCTGGKRVNYGLRGSYETRCNAAAVTFNTGKPAPNRVETFNSVITKCTDGKRVNYDLRESYEMRCNATAVTFNTGKPISHLSNVLGTKPGEIAVHFEEKKKTSTHYMRKRSTPQRYVKRAISDKDYGPQAAFRR</sequence>
<name>E2ALV1_CAMFO</name>
<gene>
    <name evidence="1" type="ORF">EAG_15609</name>
</gene>
<reference evidence="1 2" key="1">
    <citation type="journal article" date="2010" name="Science">
        <title>Genomic comparison of the ants Camponotus floridanus and Harpegnathos saltator.</title>
        <authorList>
            <person name="Bonasio R."/>
            <person name="Zhang G."/>
            <person name="Ye C."/>
            <person name="Mutti N.S."/>
            <person name="Fang X."/>
            <person name="Qin N."/>
            <person name="Donahue G."/>
            <person name="Yang P."/>
            <person name="Li Q."/>
            <person name="Li C."/>
            <person name="Zhang P."/>
            <person name="Huang Z."/>
            <person name="Berger S.L."/>
            <person name="Reinberg D."/>
            <person name="Wang J."/>
            <person name="Liebig J."/>
        </authorList>
    </citation>
    <scope>NUCLEOTIDE SEQUENCE [LARGE SCALE GENOMIC DNA]</scope>
    <source>
        <strain evidence="2">C129</strain>
    </source>
</reference>
<keyword evidence="2" id="KW-1185">Reference proteome</keyword>
<dbReference type="EMBL" id="GL440652">
    <property type="protein sequence ID" value="EFN65585.1"/>
    <property type="molecule type" value="Genomic_DNA"/>
</dbReference>
<dbReference type="InParanoid" id="E2ALV1"/>
<evidence type="ECO:0000313" key="1">
    <source>
        <dbReference type="EMBL" id="EFN65585.1"/>
    </source>
</evidence>
<proteinExistence type="predicted"/>
<evidence type="ECO:0000313" key="2">
    <source>
        <dbReference type="Proteomes" id="UP000000311"/>
    </source>
</evidence>
<dbReference type="AlphaFoldDB" id="E2ALV1"/>
<organism evidence="2">
    <name type="scientific">Camponotus floridanus</name>
    <name type="common">Florida carpenter ant</name>
    <dbReference type="NCBI Taxonomy" id="104421"/>
    <lineage>
        <taxon>Eukaryota</taxon>
        <taxon>Metazoa</taxon>
        <taxon>Ecdysozoa</taxon>
        <taxon>Arthropoda</taxon>
        <taxon>Hexapoda</taxon>
        <taxon>Insecta</taxon>
        <taxon>Pterygota</taxon>
        <taxon>Neoptera</taxon>
        <taxon>Endopterygota</taxon>
        <taxon>Hymenoptera</taxon>
        <taxon>Apocrita</taxon>
        <taxon>Aculeata</taxon>
        <taxon>Formicoidea</taxon>
        <taxon>Formicidae</taxon>
        <taxon>Formicinae</taxon>
        <taxon>Camponotus</taxon>
    </lineage>
</organism>
<accession>E2ALV1</accession>
<dbReference type="Proteomes" id="UP000000311">
    <property type="component" value="Unassembled WGS sequence"/>
</dbReference>